<evidence type="ECO:0000256" key="1">
    <source>
        <dbReference type="SAM" id="MobiDB-lite"/>
    </source>
</evidence>
<evidence type="ECO:0000313" key="3">
    <source>
        <dbReference type="Proteomes" id="UP000595437"/>
    </source>
</evidence>
<accession>A0A7T8JXK3</accession>
<feature type="compositionally biased region" description="Polar residues" evidence="1">
    <location>
        <begin position="40"/>
        <end position="50"/>
    </location>
</feature>
<reference evidence="3" key="1">
    <citation type="submission" date="2021-01" db="EMBL/GenBank/DDBJ databases">
        <title>Caligus Genome Assembly.</title>
        <authorList>
            <person name="Gallardo-Escarate C."/>
        </authorList>
    </citation>
    <scope>NUCLEOTIDE SEQUENCE [LARGE SCALE GENOMIC DNA]</scope>
</reference>
<keyword evidence="3" id="KW-1185">Reference proteome</keyword>
<gene>
    <name evidence="2" type="ORF">FKW44_019519</name>
</gene>
<dbReference type="Proteomes" id="UP000595437">
    <property type="component" value="Chromosome 13"/>
</dbReference>
<feature type="region of interest" description="Disordered" evidence="1">
    <location>
        <begin position="30"/>
        <end position="50"/>
    </location>
</feature>
<name>A0A7T8JXK3_CALRO</name>
<dbReference type="EMBL" id="CP045902">
    <property type="protein sequence ID" value="QQP38828.1"/>
    <property type="molecule type" value="Genomic_DNA"/>
</dbReference>
<dbReference type="AlphaFoldDB" id="A0A7T8JXK3"/>
<evidence type="ECO:0000313" key="2">
    <source>
        <dbReference type="EMBL" id="QQP38828.1"/>
    </source>
</evidence>
<proteinExistence type="predicted"/>
<protein>
    <submittedName>
        <fullName evidence="2">Uncharacterized protein</fullName>
    </submittedName>
</protein>
<sequence>MLEHLRDEIPDGTQSLEDLMEFLASAQGIRPRKAPPATIQAGNSGPQNFN</sequence>
<organism evidence="2 3">
    <name type="scientific">Caligus rogercresseyi</name>
    <name type="common">Sea louse</name>
    <dbReference type="NCBI Taxonomy" id="217165"/>
    <lineage>
        <taxon>Eukaryota</taxon>
        <taxon>Metazoa</taxon>
        <taxon>Ecdysozoa</taxon>
        <taxon>Arthropoda</taxon>
        <taxon>Crustacea</taxon>
        <taxon>Multicrustacea</taxon>
        <taxon>Hexanauplia</taxon>
        <taxon>Copepoda</taxon>
        <taxon>Siphonostomatoida</taxon>
        <taxon>Caligidae</taxon>
        <taxon>Caligus</taxon>
    </lineage>
</organism>